<dbReference type="RefSeq" id="WP_146531062.1">
    <property type="nucleotide sequence ID" value="NZ_SJPV01000018.1"/>
</dbReference>
<proteinExistence type="predicted"/>
<gene>
    <name evidence="1" type="ORF">Poly41_63690</name>
</gene>
<comment type="caution">
    <text evidence="1">The sequence shown here is derived from an EMBL/GenBank/DDBJ whole genome shotgun (WGS) entry which is preliminary data.</text>
</comment>
<reference evidence="1 2" key="1">
    <citation type="submission" date="2019-02" db="EMBL/GenBank/DDBJ databases">
        <title>Deep-cultivation of Planctomycetes and their phenomic and genomic characterization uncovers novel biology.</title>
        <authorList>
            <person name="Wiegand S."/>
            <person name="Jogler M."/>
            <person name="Boedeker C."/>
            <person name="Pinto D."/>
            <person name="Vollmers J."/>
            <person name="Rivas-Marin E."/>
            <person name="Kohn T."/>
            <person name="Peeters S.H."/>
            <person name="Heuer A."/>
            <person name="Rast P."/>
            <person name="Oberbeckmann S."/>
            <person name="Bunk B."/>
            <person name="Jeske O."/>
            <person name="Meyerdierks A."/>
            <person name="Storesund J.E."/>
            <person name="Kallscheuer N."/>
            <person name="Luecker S."/>
            <person name="Lage O.M."/>
            <person name="Pohl T."/>
            <person name="Merkel B.J."/>
            <person name="Hornburger P."/>
            <person name="Mueller R.-W."/>
            <person name="Bruemmer F."/>
            <person name="Labrenz M."/>
            <person name="Spormann A.M."/>
            <person name="Op Den Camp H."/>
            <person name="Overmann J."/>
            <person name="Amann R."/>
            <person name="Jetten M.S.M."/>
            <person name="Mascher T."/>
            <person name="Medema M.H."/>
            <person name="Devos D.P."/>
            <person name="Kaster A.-K."/>
            <person name="Ovreas L."/>
            <person name="Rohde M."/>
            <person name="Galperin M.Y."/>
            <person name="Jogler C."/>
        </authorList>
    </citation>
    <scope>NUCLEOTIDE SEQUENCE [LARGE SCALE GENOMIC DNA]</scope>
    <source>
        <strain evidence="1 2">Poly41</strain>
    </source>
</reference>
<evidence type="ECO:0000313" key="2">
    <source>
        <dbReference type="Proteomes" id="UP000319143"/>
    </source>
</evidence>
<dbReference type="Proteomes" id="UP000319143">
    <property type="component" value="Unassembled WGS sequence"/>
</dbReference>
<keyword evidence="2" id="KW-1185">Reference proteome</keyword>
<dbReference type="AlphaFoldDB" id="A0A5C6D355"/>
<organism evidence="1 2">
    <name type="scientific">Novipirellula artificiosorum</name>
    <dbReference type="NCBI Taxonomy" id="2528016"/>
    <lineage>
        <taxon>Bacteria</taxon>
        <taxon>Pseudomonadati</taxon>
        <taxon>Planctomycetota</taxon>
        <taxon>Planctomycetia</taxon>
        <taxon>Pirellulales</taxon>
        <taxon>Pirellulaceae</taxon>
        <taxon>Novipirellula</taxon>
    </lineage>
</organism>
<sequence>MTGRTTIFRQYGRRNASCDEPKDIIMVGAQSIAFDQPATVHFMAWDPDWNSDRIRVICDQMVDSLQSRRPSDFFVSSE</sequence>
<accession>A0A5C6D355</accession>
<protein>
    <submittedName>
        <fullName evidence="1">Uncharacterized protein</fullName>
    </submittedName>
</protein>
<evidence type="ECO:0000313" key="1">
    <source>
        <dbReference type="EMBL" id="TWU31178.1"/>
    </source>
</evidence>
<dbReference type="EMBL" id="SJPV01000018">
    <property type="protein sequence ID" value="TWU31178.1"/>
    <property type="molecule type" value="Genomic_DNA"/>
</dbReference>
<name>A0A5C6D355_9BACT</name>